<dbReference type="Proteomes" id="UP000831963">
    <property type="component" value="Chromosome"/>
</dbReference>
<evidence type="ECO:0000313" key="1">
    <source>
        <dbReference type="EMBL" id="UPL14168.1"/>
    </source>
</evidence>
<accession>A0ABY4IRI5</accession>
<sequence>MDAEHEIVVRVTSDASWLPPGGRAEVVQREVPPSPMSMVRLLLRRGDEVFCVPRAGTRKLDLPTRLTAANDLDGSVEIRALAAEVAGLGADLAFVGAVRNVVERPVDDYPWPTPRAHFGVWASPDAPIIDGTWVDLATLTERHWHPLAG</sequence>
<keyword evidence="1" id="KW-0378">Hydrolase</keyword>
<keyword evidence="2" id="KW-1185">Reference proteome</keyword>
<protein>
    <submittedName>
        <fullName evidence="1">NUDIX hydrolase</fullName>
    </submittedName>
</protein>
<proteinExistence type="predicted"/>
<name>A0ABY4IRI5_9MICO</name>
<dbReference type="GO" id="GO:0016787">
    <property type="term" value="F:hydrolase activity"/>
    <property type="evidence" value="ECO:0007669"/>
    <property type="project" value="UniProtKB-KW"/>
</dbReference>
<dbReference type="EMBL" id="CP078077">
    <property type="protein sequence ID" value="UPL14168.1"/>
    <property type="molecule type" value="Genomic_DNA"/>
</dbReference>
<evidence type="ECO:0000313" key="2">
    <source>
        <dbReference type="Proteomes" id="UP000831963"/>
    </source>
</evidence>
<dbReference type="RefSeq" id="WP_247957273.1">
    <property type="nucleotide sequence ID" value="NZ_CP078077.1"/>
</dbReference>
<gene>
    <name evidence="1" type="ORF">KV396_06640</name>
</gene>
<reference evidence="1 2" key="1">
    <citation type="submission" date="2021-06" db="EMBL/GenBank/DDBJ databases">
        <title>Genome-based taxonomic framework of Microbacterium strains isolated from marine environment, the description of four new species and reclassification of four preexisting species.</title>
        <authorList>
            <person name="Lee S.D."/>
            <person name="Kim S.-M."/>
            <person name="Byeon Y.-S."/>
            <person name="Yang H.L."/>
            <person name="Kim I.S."/>
        </authorList>
    </citation>
    <scope>NUCLEOTIDE SEQUENCE [LARGE SCALE GENOMIC DNA]</scope>
    <source>
        <strain evidence="1 2">SSW1-36</strain>
    </source>
</reference>
<organism evidence="1 2">
    <name type="scientific">Microbacterium galbinum</name>
    <dbReference type="NCBI Taxonomy" id="2851646"/>
    <lineage>
        <taxon>Bacteria</taxon>
        <taxon>Bacillati</taxon>
        <taxon>Actinomycetota</taxon>
        <taxon>Actinomycetes</taxon>
        <taxon>Micrococcales</taxon>
        <taxon>Microbacteriaceae</taxon>
        <taxon>Microbacterium</taxon>
    </lineage>
</organism>